<protein>
    <recommendedName>
        <fullName evidence="3">NADH:ubiquinone oxidoreductase intermediate-associated protein 30 domain-containing protein</fullName>
    </recommendedName>
</protein>
<dbReference type="Pfam" id="PF08547">
    <property type="entry name" value="CIA30"/>
    <property type="match status" value="1"/>
</dbReference>
<organism evidence="4">
    <name type="scientific">Cacopsylla melanoneura</name>
    <dbReference type="NCBI Taxonomy" id="428564"/>
    <lineage>
        <taxon>Eukaryota</taxon>
        <taxon>Metazoa</taxon>
        <taxon>Ecdysozoa</taxon>
        <taxon>Arthropoda</taxon>
        <taxon>Hexapoda</taxon>
        <taxon>Insecta</taxon>
        <taxon>Pterygota</taxon>
        <taxon>Neoptera</taxon>
        <taxon>Paraneoptera</taxon>
        <taxon>Hemiptera</taxon>
        <taxon>Sternorrhyncha</taxon>
        <taxon>Psylloidea</taxon>
        <taxon>Psyllidae</taxon>
        <taxon>Psyllinae</taxon>
        <taxon>Cacopsylla</taxon>
    </lineage>
</organism>
<dbReference type="EMBL" id="HBUF01431393">
    <property type="protein sequence ID" value="CAG6741986.1"/>
    <property type="molecule type" value="Transcribed_RNA"/>
</dbReference>
<proteinExistence type="predicted"/>
<dbReference type="EMBL" id="HBUF01602414">
    <property type="protein sequence ID" value="CAG6776468.1"/>
    <property type="molecule type" value="Transcribed_RNA"/>
</dbReference>
<feature type="region of interest" description="Disordered" evidence="1">
    <location>
        <begin position="282"/>
        <end position="320"/>
    </location>
</feature>
<evidence type="ECO:0000256" key="2">
    <source>
        <dbReference type="SAM" id="SignalP"/>
    </source>
</evidence>
<dbReference type="EMBL" id="HBUF01088717">
    <property type="protein sequence ID" value="CAG6635034.1"/>
    <property type="molecule type" value="Transcribed_RNA"/>
</dbReference>
<dbReference type="InterPro" id="IPR008979">
    <property type="entry name" value="Galactose-bd-like_sf"/>
</dbReference>
<reference evidence="4" key="1">
    <citation type="submission" date="2021-05" db="EMBL/GenBank/DDBJ databases">
        <authorList>
            <person name="Alioto T."/>
            <person name="Alioto T."/>
            <person name="Gomez Garrido J."/>
        </authorList>
    </citation>
    <scope>NUCLEOTIDE SEQUENCE</scope>
</reference>
<evidence type="ECO:0000259" key="3">
    <source>
        <dbReference type="Pfam" id="PF08547"/>
    </source>
</evidence>
<dbReference type="InterPro" id="IPR013857">
    <property type="entry name" value="NADH-UbQ_OxRdtase-assoc_prot30"/>
</dbReference>
<dbReference type="AlphaFoldDB" id="A0A8D8QN16"/>
<keyword evidence="2" id="KW-0732">Signal</keyword>
<dbReference type="EMBL" id="HBUF01431392">
    <property type="protein sequence ID" value="CAG6741985.1"/>
    <property type="molecule type" value="Transcribed_RNA"/>
</dbReference>
<feature type="signal peptide" evidence="2">
    <location>
        <begin position="1"/>
        <end position="23"/>
    </location>
</feature>
<feature type="chain" id="PRO_5035703419" description="NADH:ubiquinone oxidoreductase intermediate-associated protein 30 domain-containing protein" evidence="2">
    <location>
        <begin position="24"/>
        <end position="320"/>
    </location>
</feature>
<name>A0A8D8QN16_9HEMI</name>
<evidence type="ECO:0000256" key="1">
    <source>
        <dbReference type="SAM" id="MobiDB-lite"/>
    </source>
</evidence>
<dbReference type="EMBL" id="HBUF01245855">
    <property type="protein sequence ID" value="CAG6678440.1"/>
    <property type="molecule type" value="Transcribed_RNA"/>
</dbReference>
<feature type="domain" description="NADH:ubiquinone oxidoreductase intermediate-associated protein 30" evidence="3">
    <location>
        <begin position="59"/>
        <end position="210"/>
    </location>
</feature>
<evidence type="ECO:0000313" key="4">
    <source>
        <dbReference type="EMBL" id="CAG6635034.1"/>
    </source>
</evidence>
<dbReference type="SUPFAM" id="SSF49785">
    <property type="entry name" value="Galactose-binding domain-like"/>
    <property type="match status" value="1"/>
</dbReference>
<accession>A0A8D8QN16</accession>
<sequence>MKQILPKTLLGIFLLCRIQWSSSSPRRTWTYPKRKHSWSPSKNATTTPRPFNPNEKMLFDFKVARHMDDWHEDSDWLSSADMLLVGEARWEHGCFFTELETQGEKTQAFARSQYHYVDFPLDLTGFRYIHLKARAAMTEPNIVWKIFLRHNGDFYDKPSYEGIFTVPESPDYDIVEVPLASFMPMFEDTPVINAPPLNLANITMFGIQAQSPHNMKAAIHMLWIKASKVKVVRKQIVITKPTSTTKFDWNSLIDIPENKSTREKTTMKIEIEETTTKKKYLKEKKIKKSKKALKKAEKKKAKKSKKALKKAKKAKNRKRP</sequence>